<accession>A0A6C0KWH8</accession>
<proteinExistence type="predicted"/>
<dbReference type="AlphaFoldDB" id="A0A6C0KWH8"/>
<protein>
    <submittedName>
        <fullName evidence="2">Uncharacterized protein</fullName>
    </submittedName>
</protein>
<organism evidence="2">
    <name type="scientific">viral metagenome</name>
    <dbReference type="NCBI Taxonomy" id="1070528"/>
    <lineage>
        <taxon>unclassified sequences</taxon>
        <taxon>metagenomes</taxon>
        <taxon>organismal metagenomes</taxon>
    </lineage>
</organism>
<feature type="transmembrane region" description="Helical" evidence="1">
    <location>
        <begin position="12"/>
        <end position="35"/>
    </location>
</feature>
<reference evidence="2" key="1">
    <citation type="journal article" date="2020" name="Nature">
        <title>Giant virus diversity and host interactions through global metagenomics.</title>
        <authorList>
            <person name="Schulz F."/>
            <person name="Roux S."/>
            <person name="Paez-Espino D."/>
            <person name="Jungbluth S."/>
            <person name="Walsh D.A."/>
            <person name="Denef V.J."/>
            <person name="McMahon K.D."/>
            <person name="Konstantinidis K.T."/>
            <person name="Eloe-Fadrosh E.A."/>
            <person name="Kyrpides N.C."/>
            <person name="Woyke T."/>
        </authorList>
    </citation>
    <scope>NUCLEOTIDE SEQUENCE</scope>
    <source>
        <strain evidence="2">GVMAG-S-3300013094-109</strain>
    </source>
</reference>
<evidence type="ECO:0000313" key="2">
    <source>
        <dbReference type="EMBL" id="QHU21611.1"/>
    </source>
</evidence>
<name>A0A6C0KWH8_9ZZZZ</name>
<keyword evidence="1" id="KW-1133">Transmembrane helix</keyword>
<keyword evidence="1" id="KW-0472">Membrane</keyword>
<keyword evidence="1" id="KW-0812">Transmembrane</keyword>
<evidence type="ECO:0000256" key="1">
    <source>
        <dbReference type="SAM" id="Phobius"/>
    </source>
</evidence>
<dbReference type="EMBL" id="MN740990">
    <property type="protein sequence ID" value="QHU21611.1"/>
    <property type="molecule type" value="Genomic_DNA"/>
</dbReference>
<sequence length="64" mass="7888">MDIFQKDNILHKILRFSLLVALIISFYIFVNTLVFNENKHKKIYSTWQFPMILAIYIDTIYYYY</sequence>
<feature type="transmembrane region" description="Helical" evidence="1">
    <location>
        <begin position="47"/>
        <end position="63"/>
    </location>
</feature>